<dbReference type="Proteomes" id="UP000033866">
    <property type="component" value="Unassembled WGS sequence"/>
</dbReference>
<organism evidence="4 5">
    <name type="scientific">candidate division WS6 bacterium GW2011_GWE1_34_7</name>
    <dbReference type="NCBI Taxonomy" id="1619093"/>
    <lineage>
        <taxon>Bacteria</taxon>
        <taxon>Candidatus Dojkabacteria</taxon>
    </lineage>
</organism>
<keyword evidence="1 2" id="KW-0597">Phosphoprotein</keyword>
<dbReference type="PROSITE" id="PS50110">
    <property type="entry name" value="RESPONSE_REGULATORY"/>
    <property type="match status" value="1"/>
</dbReference>
<protein>
    <submittedName>
        <fullName evidence="4">Response regulator receiver protein</fullName>
    </submittedName>
</protein>
<dbReference type="GO" id="GO:0000160">
    <property type="term" value="P:phosphorelay signal transduction system"/>
    <property type="evidence" value="ECO:0007669"/>
    <property type="project" value="InterPro"/>
</dbReference>
<dbReference type="InterPro" id="IPR050595">
    <property type="entry name" value="Bact_response_regulator"/>
</dbReference>
<dbReference type="SMART" id="SM00448">
    <property type="entry name" value="REC"/>
    <property type="match status" value="1"/>
</dbReference>
<dbReference type="SUPFAM" id="SSF52172">
    <property type="entry name" value="CheY-like"/>
    <property type="match status" value="1"/>
</dbReference>
<dbReference type="EMBL" id="LBPV01000037">
    <property type="protein sequence ID" value="KKP64902.1"/>
    <property type="molecule type" value="Genomic_DNA"/>
</dbReference>
<dbReference type="Pfam" id="PF00072">
    <property type="entry name" value="Response_reg"/>
    <property type="match status" value="1"/>
</dbReference>
<comment type="caution">
    <text evidence="4">The sequence shown here is derived from an EMBL/GenBank/DDBJ whole genome shotgun (WGS) entry which is preliminary data.</text>
</comment>
<name>A0A0G0EBU6_9BACT</name>
<accession>A0A0G0EBU6</accession>
<gene>
    <name evidence="4" type="ORF">UR61_C0037G0001</name>
</gene>
<dbReference type="InterPro" id="IPR011006">
    <property type="entry name" value="CheY-like_superfamily"/>
</dbReference>
<dbReference type="PANTHER" id="PTHR44591:SF3">
    <property type="entry name" value="RESPONSE REGULATORY DOMAIN-CONTAINING PROTEIN"/>
    <property type="match status" value="1"/>
</dbReference>
<feature type="domain" description="Response regulatory" evidence="3">
    <location>
        <begin position="4"/>
        <end position="123"/>
    </location>
</feature>
<evidence type="ECO:0000256" key="2">
    <source>
        <dbReference type="PROSITE-ProRule" id="PRU00169"/>
    </source>
</evidence>
<dbReference type="Gene3D" id="3.40.50.2300">
    <property type="match status" value="1"/>
</dbReference>
<evidence type="ECO:0000259" key="3">
    <source>
        <dbReference type="PROSITE" id="PS50110"/>
    </source>
</evidence>
<feature type="modified residue" description="4-aspartylphosphate" evidence="2">
    <location>
        <position position="55"/>
    </location>
</feature>
<evidence type="ECO:0000313" key="4">
    <source>
        <dbReference type="EMBL" id="KKP64902.1"/>
    </source>
</evidence>
<proteinExistence type="predicted"/>
<dbReference type="InterPro" id="IPR001789">
    <property type="entry name" value="Sig_transdc_resp-reg_receiver"/>
</dbReference>
<evidence type="ECO:0000313" key="5">
    <source>
        <dbReference type="Proteomes" id="UP000033866"/>
    </source>
</evidence>
<dbReference type="CDD" id="cd17574">
    <property type="entry name" value="REC_OmpR"/>
    <property type="match status" value="1"/>
</dbReference>
<reference evidence="4 5" key="1">
    <citation type="journal article" date="2015" name="Nature">
        <title>rRNA introns, odd ribosomes, and small enigmatic genomes across a large radiation of phyla.</title>
        <authorList>
            <person name="Brown C.T."/>
            <person name="Hug L.A."/>
            <person name="Thomas B.C."/>
            <person name="Sharon I."/>
            <person name="Castelle C.J."/>
            <person name="Singh A."/>
            <person name="Wilkins M.J."/>
            <person name="Williams K.H."/>
            <person name="Banfield J.F."/>
        </authorList>
    </citation>
    <scope>NUCLEOTIDE SEQUENCE [LARGE SCALE GENOMIC DNA]</scope>
</reference>
<dbReference type="AlphaFoldDB" id="A0A0G0EBU6"/>
<dbReference type="PANTHER" id="PTHR44591">
    <property type="entry name" value="STRESS RESPONSE REGULATOR PROTEIN 1"/>
    <property type="match status" value="1"/>
</dbReference>
<evidence type="ECO:0000256" key="1">
    <source>
        <dbReference type="ARBA" id="ARBA00022553"/>
    </source>
</evidence>
<sequence>MAKTILIVEDEKDLLDSYKELVESAGFGCMTAADGYQGLDMLSSQLGSIDLLILDLMMPGVDGLEVLKAMKSNKEKYGDIPVVILTNMTSDTVIKEAFDLGASSYLVKIDLDYEGLVKEIEKYLG</sequence>